<dbReference type="EMBL" id="JBBKZU010000037">
    <property type="protein sequence ID" value="MEJ8816231.1"/>
    <property type="molecule type" value="Genomic_DNA"/>
</dbReference>
<dbReference type="SUPFAM" id="SSF52833">
    <property type="entry name" value="Thioredoxin-like"/>
    <property type="match status" value="1"/>
</dbReference>
<dbReference type="InterPro" id="IPR002109">
    <property type="entry name" value="Glutaredoxin"/>
</dbReference>
<evidence type="ECO:0000313" key="5">
    <source>
        <dbReference type="Proteomes" id="UP001365846"/>
    </source>
</evidence>
<comment type="similarity">
    <text evidence="1 2">Belongs to the ArsC family.</text>
</comment>
<name>A0ABU8VRE4_9BURK</name>
<dbReference type="Gene3D" id="1.20.120.450">
    <property type="entry name" value="dinb family like domain"/>
    <property type="match status" value="1"/>
</dbReference>
<evidence type="ECO:0000256" key="1">
    <source>
        <dbReference type="ARBA" id="ARBA00007198"/>
    </source>
</evidence>
<dbReference type="PROSITE" id="PS51353">
    <property type="entry name" value="ARSC"/>
    <property type="match status" value="1"/>
</dbReference>
<dbReference type="PANTHER" id="PTHR34386:SF1">
    <property type="entry name" value="GLUTAREDOXIN-LIKE PROTEIN NRDH"/>
    <property type="match status" value="1"/>
</dbReference>
<reference evidence="4 5" key="1">
    <citation type="submission" date="2024-03" db="EMBL/GenBank/DDBJ databases">
        <title>Novel species of the genus Variovorax.</title>
        <authorList>
            <person name="Liu Q."/>
            <person name="Xin Y.-H."/>
        </authorList>
    </citation>
    <scope>NUCLEOTIDE SEQUENCE [LARGE SCALE GENOMIC DNA]</scope>
    <source>
        <strain evidence="4 5">KACC 18899</strain>
    </source>
</reference>
<feature type="domain" description="Glutaredoxin" evidence="3">
    <location>
        <begin position="4"/>
        <end position="60"/>
    </location>
</feature>
<comment type="caution">
    <text evidence="4">The sequence shown here is derived from an EMBL/GenBank/DDBJ whole genome shotgun (WGS) entry which is preliminary data.</text>
</comment>
<dbReference type="RefSeq" id="WP_340361422.1">
    <property type="nucleotide sequence ID" value="NZ_JBBKZU010000037.1"/>
</dbReference>
<evidence type="ECO:0000313" key="4">
    <source>
        <dbReference type="EMBL" id="MEJ8816231.1"/>
    </source>
</evidence>
<keyword evidence="5" id="KW-1185">Reference proteome</keyword>
<dbReference type="Proteomes" id="UP001365846">
    <property type="component" value="Unassembled WGS sequence"/>
</dbReference>
<dbReference type="CDD" id="cd02976">
    <property type="entry name" value="NrdH"/>
    <property type="match status" value="1"/>
</dbReference>
<dbReference type="PANTHER" id="PTHR34386">
    <property type="entry name" value="GLUTAREDOXIN"/>
    <property type="match status" value="1"/>
</dbReference>
<evidence type="ECO:0000259" key="3">
    <source>
        <dbReference type="Pfam" id="PF00462"/>
    </source>
</evidence>
<dbReference type="PROSITE" id="PS51354">
    <property type="entry name" value="GLUTAREDOXIN_2"/>
    <property type="match status" value="1"/>
</dbReference>
<sequence>MEAISVYWTTGCSSCVRVKEFLTRKGVPFESINVASDPAAMKFLASLGARSIPVVVRGREFTFAQSLDDVAKFVGIEHAVDVLPPDVLVARWKEIMEIARLAIANIPAEMLEKLPAPPRARTVRDVAYHIFQVPDAYLQVVNDGLEDWTVVANVDAPPELDTVGILAYADEQRKGVSQWWDALEDRSCKRPLKMFYGVHPMHSFLERSVWHTAQHTRQLLWWSKENGLPIEKPLTDEVLEGLPMPKGLWE</sequence>
<dbReference type="InterPro" id="IPR006660">
    <property type="entry name" value="Arsenate_reductase-like"/>
</dbReference>
<dbReference type="InterPro" id="IPR036249">
    <property type="entry name" value="Thioredoxin-like_sf"/>
</dbReference>
<evidence type="ECO:0000256" key="2">
    <source>
        <dbReference type="PROSITE-ProRule" id="PRU01282"/>
    </source>
</evidence>
<dbReference type="InterPro" id="IPR051548">
    <property type="entry name" value="Grx-like_ET"/>
</dbReference>
<protein>
    <submittedName>
        <fullName evidence="4">Glutaredoxin domain-containing protein</fullName>
    </submittedName>
</protein>
<dbReference type="Pfam" id="PF00462">
    <property type="entry name" value="Glutaredoxin"/>
    <property type="match status" value="1"/>
</dbReference>
<dbReference type="Gene3D" id="3.40.30.10">
    <property type="entry name" value="Glutaredoxin"/>
    <property type="match status" value="1"/>
</dbReference>
<dbReference type="InterPro" id="IPR034660">
    <property type="entry name" value="DinB/YfiT-like"/>
</dbReference>
<dbReference type="SUPFAM" id="SSF109854">
    <property type="entry name" value="DinB/YfiT-like putative metalloenzymes"/>
    <property type="match status" value="1"/>
</dbReference>
<proteinExistence type="inferred from homology"/>
<organism evidence="4 5">
    <name type="scientific">Variovorax ureilyticus</name>
    <dbReference type="NCBI Taxonomy" id="1836198"/>
    <lineage>
        <taxon>Bacteria</taxon>
        <taxon>Pseudomonadati</taxon>
        <taxon>Pseudomonadota</taxon>
        <taxon>Betaproteobacteria</taxon>
        <taxon>Burkholderiales</taxon>
        <taxon>Comamonadaceae</taxon>
        <taxon>Variovorax</taxon>
    </lineage>
</organism>
<gene>
    <name evidence="4" type="ORF">WKW77_34655</name>
</gene>
<accession>A0ABU8VRE4</accession>